<feature type="transmembrane region" description="Helical" evidence="6">
    <location>
        <begin position="180"/>
        <end position="198"/>
    </location>
</feature>
<dbReference type="RefSeq" id="WP_125482199.1">
    <property type="nucleotide sequence ID" value="NZ_RSFW01000035.1"/>
</dbReference>
<evidence type="ECO:0000313" key="8">
    <source>
        <dbReference type="Proteomes" id="UP000279911"/>
    </source>
</evidence>
<dbReference type="Proteomes" id="UP000279911">
    <property type="component" value="Unassembled WGS sequence"/>
</dbReference>
<protein>
    <recommendedName>
        <fullName evidence="6">Probable membrane transporter protein</fullName>
    </recommendedName>
</protein>
<evidence type="ECO:0000313" key="7">
    <source>
        <dbReference type="EMBL" id="RSD21163.1"/>
    </source>
</evidence>
<keyword evidence="4 6" id="KW-1133">Transmembrane helix</keyword>
<comment type="similarity">
    <text evidence="2 6">Belongs to the 4-toluene sulfonate uptake permease (TSUP) (TC 2.A.102) family.</text>
</comment>
<feature type="transmembrane region" description="Helical" evidence="6">
    <location>
        <begin position="259"/>
        <end position="276"/>
    </location>
</feature>
<dbReference type="Pfam" id="PF01925">
    <property type="entry name" value="TauE"/>
    <property type="match status" value="1"/>
</dbReference>
<keyword evidence="3 6" id="KW-0812">Transmembrane</keyword>
<evidence type="ECO:0000256" key="3">
    <source>
        <dbReference type="ARBA" id="ARBA00022692"/>
    </source>
</evidence>
<evidence type="ECO:0000256" key="6">
    <source>
        <dbReference type="RuleBase" id="RU363041"/>
    </source>
</evidence>
<proteinExistence type="inferred from homology"/>
<evidence type="ECO:0000256" key="4">
    <source>
        <dbReference type="ARBA" id="ARBA00022989"/>
    </source>
</evidence>
<evidence type="ECO:0000256" key="2">
    <source>
        <dbReference type="ARBA" id="ARBA00009142"/>
    </source>
</evidence>
<gene>
    <name evidence="7" type="ORF">EJA10_22180</name>
</gene>
<feature type="transmembrane region" description="Helical" evidence="6">
    <location>
        <begin position="42"/>
        <end position="60"/>
    </location>
</feature>
<keyword evidence="6" id="KW-1003">Cell membrane</keyword>
<evidence type="ECO:0000256" key="5">
    <source>
        <dbReference type="ARBA" id="ARBA00023136"/>
    </source>
</evidence>
<dbReference type="EMBL" id="RSFW01000035">
    <property type="protein sequence ID" value="RSD21163.1"/>
    <property type="molecule type" value="Genomic_DNA"/>
</dbReference>
<comment type="subcellular location">
    <subcellularLocation>
        <location evidence="6">Cell membrane</location>
        <topology evidence="6">Multi-pass membrane protein</topology>
    </subcellularLocation>
    <subcellularLocation>
        <location evidence="1">Membrane</location>
        <topology evidence="1">Multi-pass membrane protein</topology>
    </subcellularLocation>
</comment>
<feature type="transmembrane region" description="Helical" evidence="6">
    <location>
        <begin position="204"/>
        <end position="222"/>
    </location>
</feature>
<evidence type="ECO:0000256" key="1">
    <source>
        <dbReference type="ARBA" id="ARBA00004141"/>
    </source>
</evidence>
<sequence length="288" mass="31029">MEYILFFLLGGLISVLSGFFGVGGGFILTPILLLIGFSPLEAITTSLLFSVGTSLSGIAAHIRMKNILWKEGLIMGASGIAATQLARPLVYSLEERGWDEIVIPFLYILLLAYFAVTMIRQGKKKEEEITTGHTFSLAKLLGVGFVGGFASASMGVGGGFIIVPLLIAFLGFNPKKAVGTSLFAVLMIVTVGFVSYALQTPIDYFIGLLLIGGALIGAQFGARMTSYFRNKEMNAMLGMLYVATLTGAVMKLFNLNEPGLAIIGVFILYFFIRSILKITRARQAARTH</sequence>
<feature type="transmembrane region" description="Helical" evidence="6">
    <location>
        <begin position="101"/>
        <end position="119"/>
    </location>
</feature>
<dbReference type="PANTHER" id="PTHR43701">
    <property type="entry name" value="MEMBRANE TRANSPORTER PROTEIN MJ0441-RELATED"/>
    <property type="match status" value="1"/>
</dbReference>
<dbReference type="InterPro" id="IPR051598">
    <property type="entry name" value="TSUP/Inactive_protease-like"/>
</dbReference>
<feature type="transmembrane region" description="Helical" evidence="6">
    <location>
        <begin position="7"/>
        <end position="36"/>
    </location>
</feature>
<name>A0A427TED5_9BACI</name>
<dbReference type="OrthoDB" id="2841647at2"/>
<feature type="transmembrane region" description="Helical" evidence="6">
    <location>
        <begin position="72"/>
        <end position="89"/>
    </location>
</feature>
<dbReference type="PANTHER" id="PTHR43701:SF2">
    <property type="entry name" value="MEMBRANE TRANSPORTER PROTEIN YJNA-RELATED"/>
    <property type="match status" value="1"/>
</dbReference>
<dbReference type="InterPro" id="IPR002781">
    <property type="entry name" value="TM_pro_TauE-like"/>
</dbReference>
<dbReference type="AlphaFoldDB" id="A0A427TED5"/>
<comment type="caution">
    <text evidence="7">The sequence shown here is derived from an EMBL/GenBank/DDBJ whole genome shotgun (WGS) entry which is preliminary data.</text>
</comment>
<dbReference type="GO" id="GO:0005886">
    <property type="term" value="C:plasma membrane"/>
    <property type="evidence" value="ECO:0007669"/>
    <property type="project" value="UniProtKB-SubCell"/>
</dbReference>
<keyword evidence="5 6" id="KW-0472">Membrane</keyword>
<accession>A0A427TED5</accession>
<reference evidence="8" key="1">
    <citation type="submission" date="2018-12" db="EMBL/GenBank/DDBJ databases">
        <title>Bacillus chawlae sp. nov., Bacillus glennii sp. nov., and Bacillus saganii sp. nov. Isolated from the Vehicle Assembly Building at Kennedy Space Center where the Viking Spacecraft were Assembled.</title>
        <authorList>
            <person name="Seuylemezian A."/>
            <person name="Vaishampayan P."/>
        </authorList>
    </citation>
    <scope>NUCLEOTIDE SEQUENCE [LARGE SCALE GENOMIC DNA]</scope>
    <source>
        <strain evidence="8">DSM 13966</strain>
    </source>
</reference>
<organism evidence="7 8">
    <name type="scientific">Mesobacillus subterraneus</name>
    <dbReference type="NCBI Taxonomy" id="285983"/>
    <lineage>
        <taxon>Bacteria</taxon>
        <taxon>Bacillati</taxon>
        <taxon>Bacillota</taxon>
        <taxon>Bacilli</taxon>
        <taxon>Bacillales</taxon>
        <taxon>Bacillaceae</taxon>
        <taxon>Mesobacillus</taxon>
    </lineage>
</organism>